<dbReference type="PANTHER" id="PTHR37238:SF1">
    <property type="entry name" value="OS05G0532500 PROTEIN"/>
    <property type="match status" value="1"/>
</dbReference>
<dbReference type="Gramene" id="Kaladp0092s0215.1.v1.1">
    <property type="protein sequence ID" value="Kaladp0092s0215.1.v1.1"/>
    <property type="gene ID" value="Kaladp0092s0215.v1.1"/>
</dbReference>
<sequence>MRRSEFKLKPPKKPLRDVSNKKTLRNVSSKKKSETAPKQNHGNDDHYSLDLLLLVQSQISSNLQQIDGLVVDAFKLESMGEAQKKEIKSFTHFLSDTLDSLKLWVPRFQTLLGAACEKSSNPSTQVAECDPAETDDENYAVKSPEVVKMKSLVSPSPLVSWRDNCTVQRAKRLFLLTPLPKSTTKSFLSKQHNSVKSVFERFGSPVGVAPRFCLTEITRDDLFDKPPETPLIAQTSKSEAKNETKKEKSPECKIASTSTFSFKDCSMLVMTPQFKMSPPKSCVLLEPGFESSSHYMNKVPKSTLYPAQLQHISGSEMSLCSSQVTEDMALKYPELAGIDLHYKLRTDYKEADASLSWFMSPPKTCVLMEPSDKKNLNNLGTTAQLPSNIAKYNEESILFSAQNNDVLRNYTVQKSSLQGLISNSLIEGTPMWKNLESQMRSGKHPGENTLKKELWTKFEAASSNEFSFNVSIVEDCCHKGFLDRLEEVSGEETTPSGIGLKGMRYGITKQRNK</sequence>
<feature type="region of interest" description="Disordered" evidence="1">
    <location>
        <begin position="225"/>
        <end position="249"/>
    </location>
</feature>
<reference evidence="2" key="1">
    <citation type="submission" date="2021-01" db="UniProtKB">
        <authorList>
            <consortium name="EnsemblPlants"/>
        </authorList>
    </citation>
    <scope>IDENTIFICATION</scope>
</reference>
<dbReference type="PANTHER" id="PTHR37238">
    <property type="entry name" value="OS05G0532500 PROTEIN"/>
    <property type="match status" value="1"/>
</dbReference>
<proteinExistence type="predicted"/>
<accession>A0A7N0UXS2</accession>
<feature type="compositionally biased region" description="Basic and acidic residues" evidence="1">
    <location>
        <begin position="31"/>
        <end position="43"/>
    </location>
</feature>
<dbReference type="OMA" id="PSSEYNC"/>
<organism evidence="2 3">
    <name type="scientific">Kalanchoe fedtschenkoi</name>
    <name type="common">Lavender scallops</name>
    <name type="synonym">South American air plant</name>
    <dbReference type="NCBI Taxonomy" id="63787"/>
    <lineage>
        <taxon>Eukaryota</taxon>
        <taxon>Viridiplantae</taxon>
        <taxon>Streptophyta</taxon>
        <taxon>Embryophyta</taxon>
        <taxon>Tracheophyta</taxon>
        <taxon>Spermatophyta</taxon>
        <taxon>Magnoliopsida</taxon>
        <taxon>eudicotyledons</taxon>
        <taxon>Gunneridae</taxon>
        <taxon>Pentapetalae</taxon>
        <taxon>Saxifragales</taxon>
        <taxon>Crassulaceae</taxon>
        <taxon>Kalanchoe</taxon>
    </lineage>
</organism>
<feature type="region of interest" description="Disordered" evidence="1">
    <location>
        <begin position="1"/>
        <end position="43"/>
    </location>
</feature>
<evidence type="ECO:0000313" key="3">
    <source>
        <dbReference type="Proteomes" id="UP000594263"/>
    </source>
</evidence>
<keyword evidence="3" id="KW-1185">Reference proteome</keyword>
<evidence type="ECO:0000256" key="1">
    <source>
        <dbReference type="SAM" id="MobiDB-lite"/>
    </source>
</evidence>
<feature type="compositionally biased region" description="Basic and acidic residues" evidence="1">
    <location>
        <begin position="1"/>
        <end position="20"/>
    </location>
</feature>
<feature type="compositionally biased region" description="Basic and acidic residues" evidence="1">
    <location>
        <begin position="238"/>
        <end position="249"/>
    </location>
</feature>
<evidence type="ECO:0000313" key="2">
    <source>
        <dbReference type="EnsemblPlants" id="Kaladp0092s0215.1.v1.1"/>
    </source>
</evidence>
<dbReference type="EnsemblPlants" id="Kaladp0092s0215.1.v1.1">
    <property type="protein sequence ID" value="Kaladp0092s0215.1.v1.1"/>
    <property type="gene ID" value="Kaladp0092s0215.v1.1"/>
</dbReference>
<dbReference type="Proteomes" id="UP000594263">
    <property type="component" value="Unplaced"/>
</dbReference>
<dbReference type="AlphaFoldDB" id="A0A7N0UXS2"/>
<name>A0A7N0UXS2_KALFE</name>
<protein>
    <submittedName>
        <fullName evidence="2">Uncharacterized protein</fullName>
    </submittedName>
</protein>